<accession>A0ABP8RGT8</accession>
<dbReference type="Pfam" id="PF01661">
    <property type="entry name" value="Macro"/>
    <property type="match status" value="1"/>
</dbReference>
<dbReference type="Gene3D" id="3.40.220.10">
    <property type="entry name" value="Leucine Aminopeptidase, subunit E, domain 1"/>
    <property type="match status" value="1"/>
</dbReference>
<evidence type="ECO:0000313" key="3">
    <source>
        <dbReference type="Proteomes" id="UP001501417"/>
    </source>
</evidence>
<feature type="domain" description="Macro" evidence="1">
    <location>
        <begin position="14"/>
        <end position="187"/>
    </location>
</feature>
<dbReference type="PANTHER" id="PTHR11106">
    <property type="entry name" value="GANGLIOSIDE INDUCED DIFFERENTIATION ASSOCIATED PROTEIN 2-RELATED"/>
    <property type="match status" value="1"/>
</dbReference>
<dbReference type="InterPro" id="IPR002589">
    <property type="entry name" value="Macro_dom"/>
</dbReference>
<comment type="caution">
    <text evidence="2">The sequence shown here is derived from an EMBL/GenBank/DDBJ whole genome shotgun (WGS) entry which is preliminary data.</text>
</comment>
<evidence type="ECO:0000259" key="1">
    <source>
        <dbReference type="PROSITE" id="PS51154"/>
    </source>
</evidence>
<protein>
    <recommendedName>
        <fullName evidence="1">Macro domain-containing protein</fullName>
    </recommendedName>
</protein>
<dbReference type="SMART" id="SM00506">
    <property type="entry name" value="A1pp"/>
    <property type="match status" value="1"/>
</dbReference>
<evidence type="ECO:0000313" key="2">
    <source>
        <dbReference type="EMBL" id="GAA4538376.1"/>
    </source>
</evidence>
<proteinExistence type="predicted"/>
<sequence>MTTIPARALTAMSLLAGLRDNGPMTELEVVQADVTKLDLDAIANAANTQLRHGGGVAAAIARAGGPDLQRESTEKAPIGLGDAVETTAGDMRARYVIHAATMELGGPTSAEIIARATASTLRKADELGCRTLGLVAFGTGVGGFPLDEAARLMVDAVRRHEAKSLEKVVFAVHGDAAGRAFRDAVAG</sequence>
<dbReference type="InterPro" id="IPR043472">
    <property type="entry name" value="Macro_dom-like"/>
</dbReference>
<dbReference type="Proteomes" id="UP001501417">
    <property type="component" value="Unassembled WGS sequence"/>
</dbReference>
<organism evidence="2 3">
    <name type="scientific">Mycobacterium paraffinicum</name>
    <dbReference type="NCBI Taxonomy" id="53378"/>
    <lineage>
        <taxon>Bacteria</taxon>
        <taxon>Bacillati</taxon>
        <taxon>Actinomycetota</taxon>
        <taxon>Actinomycetes</taxon>
        <taxon>Mycobacteriales</taxon>
        <taxon>Mycobacteriaceae</taxon>
        <taxon>Mycobacterium</taxon>
    </lineage>
</organism>
<reference evidence="3" key="1">
    <citation type="journal article" date="2019" name="Int. J. Syst. Evol. Microbiol.">
        <title>The Global Catalogue of Microorganisms (GCM) 10K type strain sequencing project: providing services to taxonomists for standard genome sequencing and annotation.</title>
        <authorList>
            <consortium name="The Broad Institute Genomics Platform"/>
            <consortium name="The Broad Institute Genome Sequencing Center for Infectious Disease"/>
            <person name="Wu L."/>
            <person name="Ma J."/>
        </authorList>
    </citation>
    <scope>NUCLEOTIDE SEQUENCE [LARGE SCALE GENOMIC DNA]</scope>
    <source>
        <strain evidence="3">JCM 17782</strain>
    </source>
</reference>
<gene>
    <name evidence="2" type="ORF">GCM10023161_16490</name>
</gene>
<dbReference type="EMBL" id="BAABGF010000019">
    <property type="protein sequence ID" value="GAA4538376.1"/>
    <property type="molecule type" value="Genomic_DNA"/>
</dbReference>
<dbReference type="SUPFAM" id="SSF52949">
    <property type="entry name" value="Macro domain-like"/>
    <property type="match status" value="1"/>
</dbReference>
<name>A0ABP8RGT8_9MYCO</name>
<dbReference type="PROSITE" id="PS51154">
    <property type="entry name" value="MACRO"/>
    <property type="match status" value="1"/>
</dbReference>
<dbReference type="PANTHER" id="PTHR11106:SF111">
    <property type="entry name" value="MACRO DOMAIN-CONTAINING PROTEIN"/>
    <property type="match status" value="1"/>
</dbReference>
<keyword evidence="3" id="KW-1185">Reference proteome</keyword>